<evidence type="ECO:0000313" key="1">
    <source>
        <dbReference type="EMBL" id="KAK9689948.1"/>
    </source>
</evidence>
<sequence length="284" mass="31638">MVLIMANEYIHRLGGALLNSHEFHSFSESIAYCKRMLEVIRGRDTPAVDRTDARGLIFPVSRDICSANFEPSMNPCDYGSVSQSLEYVRRKLEEIRGRDETVKVMSVTAAHKHSFHSEFFTKEVGTLSPFDGSMDTCPDLVQNHNITSAFCPKEPEIMCDNKGIVLEVGNDPDVPFGDVLSSGGLSESLGGNNDPSFDLKTEEGVFCDAFVKEEEEGNLLETERANNTHSLATLLLKTYLKLCPQHQTSLQVCICEFEPPLTNTNQGNPYKCCCTVPLSVLWWL</sequence>
<reference evidence="1" key="1">
    <citation type="submission" date="2024-03" db="EMBL/GenBank/DDBJ databases">
        <title>WGS assembly of Saponaria officinalis var. Norfolk2.</title>
        <authorList>
            <person name="Jenkins J."/>
            <person name="Shu S."/>
            <person name="Grimwood J."/>
            <person name="Barry K."/>
            <person name="Goodstein D."/>
            <person name="Schmutz J."/>
            <person name="Leebens-Mack J."/>
            <person name="Osbourn A."/>
        </authorList>
    </citation>
    <scope>NUCLEOTIDE SEQUENCE [LARGE SCALE GENOMIC DNA]</scope>
    <source>
        <strain evidence="1">JIC</strain>
    </source>
</reference>
<organism evidence="1 2">
    <name type="scientific">Saponaria officinalis</name>
    <name type="common">Common soapwort</name>
    <name type="synonym">Lychnis saponaria</name>
    <dbReference type="NCBI Taxonomy" id="3572"/>
    <lineage>
        <taxon>Eukaryota</taxon>
        <taxon>Viridiplantae</taxon>
        <taxon>Streptophyta</taxon>
        <taxon>Embryophyta</taxon>
        <taxon>Tracheophyta</taxon>
        <taxon>Spermatophyta</taxon>
        <taxon>Magnoliopsida</taxon>
        <taxon>eudicotyledons</taxon>
        <taxon>Gunneridae</taxon>
        <taxon>Pentapetalae</taxon>
        <taxon>Caryophyllales</taxon>
        <taxon>Caryophyllaceae</taxon>
        <taxon>Caryophylleae</taxon>
        <taxon>Saponaria</taxon>
    </lineage>
</organism>
<keyword evidence="2" id="KW-1185">Reference proteome</keyword>
<proteinExistence type="predicted"/>
<name>A0AAW1IJU7_SAPOF</name>
<dbReference type="AlphaFoldDB" id="A0AAW1IJU7"/>
<protein>
    <submittedName>
        <fullName evidence="1">Uncharacterized protein</fullName>
    </submittedName>
</protein>
<evidence type="ECO:0000313" key="2">
    <source>
        <dbReference type="Proteomes" id="UP001443914"/>
    </source>
</evidence>
<comment type="caution">
    <text evidence="1">The sequence shown here is derived from an EMBL/GenBank/DDBJ whole genome shotgun (WGS) entry which is preliminary data.</text>
</comment>
<accession>A0AAW1IJU7</accession>
<gene>
    <name evidence="1" type="ORF">RND81_09G093400</name>
</gene>
<dbReference type="Proteomes" id="UP001443914">
    <property type="component" value="Unassembled WGS sequence"/>
</dbReference>
<dbReference type="EMBL" id="JBDFQZ010000009">
    <property type="protein sequence ID" value="KAK9689948.1"/>
    <property type="molecule type" value="Genomic_DNA"/>
</dbReference>